<sequence length="127" mass="15584">MIKKCLNFNCIKVQLLRLECLLKQKRSYKRIRFQDSNQKGDQKDQKEDITQKYQKQEKELEQNYQRLIANNKEELSNTMEDKDRRNKILDLSLVNLKKQNQVNHIKFKKKLKKIFYCIKKNYEVKSR</sequence>
<dbReference type="AlphaFoldDB" id="A0A8S1RR05"/>
<organism evidence="2 3">
    <name type="scientific">Paramecium sonneborni</name>
    <dbReference type="NCBI Taxonomy" id="65129"/>
    <lineage>
        <taxon>Eukaryota</taxon>
        <taxon>Sar</taxon>
        <taxon>Alveolata</taxon>
        <taxon>Ciliophora</taxon>
        <taxon>Intramacronucleata</taxon>
        <taxon>Oligohymenophorea</taxon>
        <taxon>Peniculida</taxon>
        <taxon>Parameciidae</taxon>
        <taxon>Paramecium</taxon>
    </lineage>
</organism>
<dbReference type="EMBL" id="CAJJDN010000312">
    <property type="protein sequence ID" value="CAD8130658.1"/>
    <property type="molecule type" value="Genomic_DNA"/>
</dbReference>
<accession>A0A8S1RR05</accession>
<feature type="region of interest" description="Disordered" evidence="1">
    <location>
        <begin position="32"/>
        <end position="51"/>
    </location>
</feature>
<comment type="caution">
    <text evidence="2">The sequence shown here is derived from an EMBL/GenBank/DDBJ whole genome shotgun (WGS) entry which is preliminary data.</text>
</comment>
<keyword evidence="3" id="KW-1185">Reference proteome</keyword>
<evidence type="ECO:0000313" key="2">
    <source>
        <dbReference type="EMBL" id="CAD8130658.1"/>
    </source>
</evidence>
<evidence type="ECO:0000313" key="3">
    <source>
        <dbReference type="Proteomes" id="UP000692954"/>
    </source>
</evidence>
<reference evidence="2" key="1">
    <citation type="submission" date="2021-01" db="EMBL/GenBank/DDBJ databases">
        <authorList>
            <consortium name="Genoscope - CEA"/>
            <person name="William W."/>
        </authorList>
    </citation>
    <scope>NUCLEOTIDE SEQUENCE</scope>
</reference>
<protein>
    <submittedName>
        <fullName evidence="2">Uncharacterized protein</fullName>
    </submittedName>
</protein>
<feature type="compositionally biased region" description="Basic and acidic residues" evidence="1">
    <location>
        <begin position="38"/>
        <end position="51"/>
    </location>
</feature>
<dbReference type="Proteomes" id="UP000692954">
    <property type="component" value="Unassembled WGS sequence"/>
</dbReference>
<name>A0A8S1RR05_9CILI</name>
<proteinExistence type="predicted"/>
<evidence type="ECO:0000256" key="1">
    <source>
        <dbReference type="SAM" id="MobiDB-lite"/>
    </source>
</evidence>
<gene>
    <name evidence="2" type="ORF">PSON_ATCC_30995.1.T3120008</name>
</gene>